<evidence type="ECO:0000256" key="2">
    <source>
        <dbReference type="ARBA" id="ARBA00006464"/>
    </source>
</evidence>
<name>A0A506UG23_9HYPH</name>
<dbReference type="Proteomes" id="UP000320314">
    <property type="component" value="Unassembled WGS sequence"/>
</dbReference>
<proteinExistence type="inferred from homology"/>
<evidence type="ECO:0000256" key="4">
    <source>
        <dbReference type="ARBA" id="ARBA00022692"/>
    </source>
</evidence>
<comment type="caution">
    <text evidence="11">The sequence shown here is derived from an EMBL/GenBank/DDBJ whole genome shotgun (WGS) entry which is preliminary data.</text>
</comment>
<feature type="region of interest" description="Disordered" evidence="8">
    <location>
        <begin position="1"/>
        <end position="33"/>
    </location>
</feature>
<keyword evidence="3 11" id="KW-0808">Transferase</keyword>
<accession>A0A506UG23</accession>
<evidence type="ECO:0000256" key="1">
    <source>
        <dbReference type="ARBA" id="ARBA00004141"/>
    </source>
</evidence>
<dbReference type="GO" id="GO:0016020">
    <property type="term" value="C:membrane"/>
    <property type="evidence" value="ECO:0007669"/>
    <property type="project" value="UniProtKB-SubCell"/>
</dbReference>
<dbReference type="Pfam" id="PF13727">
    <property type="entry name" value="CoA_binding_3"/>
    <property type="match status" value="1"/>
</dbReference>
<evidence type="ECO:0000256" key="8">
    <source>
        <dbReference type="SAM" id="MobiDB-lite"/>
    </source>
</evidence>
<evidence type="ECO:0000256" key="3">
    <source>
        <dbReference type="ARBA" id="ARBA00022679"/>
    </source>
</evidence>
<dbReference type="AlphaFoldDB" id="A0A506UG23"/>
<dbReference type="InterPro" id="IPR017475">
    <property type="entry name" value="EPS_sugar_tfrase"/>
</dbReference>
<dbReference type="NCBIfam" id="TIGR03025">
    <property type="entry name" value="EPS_sugtrans"/>
    <property type="match status" value="1"/>
</dbReference>
<feature type="domain" description="Bacterial sugar transferase" evidence="10">
    <location>
        <begin position="321"/>
        <end position="509"/>
    </location>
</feature>
<keyword evidence="6 9" id="KW-0472">Membrane</keyword>
<dbReference type="EC" id="2.7.8.31" evidence="11"/>
<dbReference type="PANTHER" id="PTHR30576:SF0">
    <property type="entry name" value="UNDECAPRENYL-PHOSPHATE N-ACETYLGALACTOSAMINYL 1-PHOSPHATE TRANSFERASE-RELATED"/>
    <property type="match status" value="1"/>
</dbReference>
<dbReference type="Gene3D" id="3.40.50.720">
    <property type="entry name" value="NAD(P)-binding Rossmann-like Domain"/>
    <property type="match status" value="1"/>
</dbReference>
<organism evidence="11 12">
    <name type="scientific">Pararhizobium mangrovi</name>
    <dbReference type="NCBI Taxonomy" id="2590452"/>
    <lineage>
        <taxon>Bacteria</taxon>
        <taxon>Pseudomonadati</taxon>
        <taxon>Pseudomonadota</taxon>
        <taxon>Alphaproteobacteria</taxon>
        <taxon>Hyphomicrobiales</taxon>
        <taxon>Rhizobiaceae</taxon>
        <taxon>Rhizobium/Agrobacterium group</taxon>
        <taxon>Pararhizobium</taxon>
    </lineage>
</organism>
<reference evidence="11 12" key="1">
    <citation type="submission" date="2019-06" db="EMBL/GenBank/DDBJ databases">
        <authorList>
            <person name="Li M."/>
        </authorList>
    </citation>
    <scope>NUCLEOTIDE SEQUENCE [LARGE SCALE GENOMIC DNA]</scope>
    <source>
        <strain evidence="11 12">BGMRC6574</strain>
    </source>
</reference>
<evidence type="ECO:0000256" key="6">
    <source>
        <dbReference type="ARBA" id="ARBA00023136"/>
    </source>
</evidence>
<dbReference type="NCBIfam" id="TIGR03023">
    <property type="entry name" value="WcaJ_sugtrans"/>
    <property type="match status" value="1"/>
</dbReference>
<feature type="transmembrane region" description="Helical" evidence="9">
    <location>
        <begin position="326"/>
        <end position="347"/>
    </location>
</feature>
<evidence type="ECO:0000259" key="10">
    <source>
        <dbReference type="Pfam" id="PF02397"/>
    </source>
</evidence>
<gene>
    <name evidence="11" type="ORF">FJU11_02830</name>
</gene>
<keyword evidence="12" id="KW-1185">Reference proteome</keyword>
<comment type="similarity">
    <text evidence="2">Belongs to the bacterial sugar transferase family.</text>
</comment>
<evidence type="ECO:0000256" key="9">
    <source>
        <dbReference type="SAM" id="Phobius"/>
    </source>
</evidence>
<keyword evidence="4 9" id="KW-0812">Transmembrane</keyword>
<dbReference type="Pfam" id="PF02397">
    <property type="entry name" value="Bac_transf"/>
    <property type="match status" value="1"/>
</dbReference>
<evidence type="ECO:0000256" key="7">
    <source>
        <dbReference type="ARBA" id="ARBA00023169"/>
    </source>
</evidence>
<evidence type="ECO:0000256" key="5">
    <source>
        <dbReference type="ARBA" id="ARBA00022989"/>
    </source>
</evidence>
<sequence>MNQMPEPCGFDASEPVDSGPGNTVDDREAATQSEDLNPLAYRTAVQLRDESHSPKLVTGIVRVIEFLAFAIAGSGLLALLPVTPLPRDPAVFAIFAGGLLAALALNLADSYQVNALRSPGGTLPRAITAWTVALALVGTLAFVLGSRAGLWPWISSWYAAGCAFLMVERFVLARIIRRWARDGHMERRAVLVGGGERARDLVRRLESQPDNDIRICGIFDERSDARSPSLVAGYPKLGNMRDLLSFARLARIDMLIITLPLTAEARVLQLMKTLWVLPMDIRLAAHASQLRFRSRSYSYVGQVPMLDLADRPIADWDHVAKRSFDIVFSVLLLALLWPVMLATAIAVKATSRGPVLFRQKRHGFNNEVIEVLKFRSMYTDQCDPTAKNLVKRFDTRVTPVGRFIRKTTLDELPQFINVLRGELSLVGPRPHAVDGQTDFGLYTEVVDGYFARHRVKPGVTGWAQINGWRGPTDTDEKIRQRTAFDLDYIENWSLFFDLKILLLTPIRLLNLNEAY</sequence>
<dbReference type="InterPro" id="IPR003362">
    <property type="entry name" value="Bact_transf"/>
</dbReference>
<evidence type="ECO:0000313" key="11">
    <source>
        <dbReference type="EMBL" id="TPW31909.1"/>
    </source>
</evidence>
<dbReference type="GO" id="GO:0089702">
    <property type="term" value="F:undecaprenyl-phosphate glucose phosphotransferase activity"/>
    <property type="evidence" value="ECO:0007669"/>
    <property type="project" value="UniProtKB-EC"/>
</dbReference>
<dbReference type="RefSeq" id="WP_141165505.1">
    <property type="nucleotide sequence ID" value="NZ_VHLH01000003.1"/>
</dbReference>
<dbReference type="GO" id="GO:0000271">
    <property type="term" value="P:polysaccharide biosynthetic process"/>
    <property type="evidence" value="ECO:0007669"/>
    <property type="project" value="UniProtKB-KW"/>
</dbReference>
<protein>
    <submittedName>
        <fullName evidence="11">Undecaprenyl-phosphate glucose phosphotransferase</fullName>
        <ecNumber evidence="11">2.7.8.31</ecNumber>
    </submittedName>
</protein>
<feature type="transmembrane region" description="Helical" evidence="9">
    <location>
        <begin position="127"/>
        <end position="144"/>
    </location>
</feature>
<comment type="subcellular location">
    <subcellularLocation>
        <location evidence="1">Membrane</location>
        <topology evidence="1">Multi-pass membrane protein</topology>
    </subcellularLocation>
</comment>
<dbReference type="EMBL" id="VHLH01000003">
    <property type="protein sequence ID" value="TPW31909.1"/>
    <property type="molecule type" value="Genomic_DNA"/>
</dbReference>
<dbReference type="OrthoDB" id="9808602at2"/>
<feature type="transmembrane region" description="Helical" evidence="9">
    <location>
        <begin position="89"/>
        <end position="107"/>
    </location>
</feature>
<dbReference type="InterPro" id="IPR017473">
    <property type="entry name" value="Undecaprenyl-P_gluc_Ptfrase"/>
</dbReference>
<keyword evidence="5 9" id="KW-1133">Transmembrane helix</keyword>
<keyword evidence="7" id="KW-0270">Exopolysaccharide synthesis</keyword>
<dbReference type="PANTHER" id="PTHR30576">
    <property type="entry name" value="COLANIC BIOSYNTHESIS UDP-GLUCOSE LIPID CARRIER TRANSFERASE"/>
    <property type="match status" value="1"/>
</dbReference>
<feature type="transmembrane region" description="Helical" evidence="9">
    <location>
        <begin position="63"/>
        <end position="83"/>
    </location>
</feature>
<evidence type="ECO:0000313" key="12">
    <source>
        <dbReference type="Proteomes" id="UP000320314"/>
    </source>
</evidence>
<feature type="transmembrane region" description="Helical" evidence="9">
    <location>
        <begin position="150"/>
        <end position="172"/>
    </location>
</feature>